<sequence>MPAGPPSVTETYAPMFVGSALGAVLYGVMLLYFYVSTCKRDALWIKLLIGYLFVADTANTIFDLAIVYEPLLLKWGEQSALVTSPVFLRADGIVTTLISAPVQIFMGWRIKVIMESWVPFVVIAALAVTSVGGALWLSIALSQTPQFTAFDNFRAAPIIWLITSAAADVLIAVCLVYALTGAITAIGALADAIVFIVVPHSSIFFSWDLCLSKLYTNTLLSSLNARNSWRYRNLPAKVDDENALFNYSDESTTFNGTRSTPSRMPQQQTYDNFQMTKIGVSREVHQQSDPEMGGEGWPSQYVANDYASSSYSSSEVALPVRGSAAFSNLSAAGDDAGRNRSPFVPQKPRPF</sequence>
<keyword evidence="2" id="KW-0812">Transmembrane</keyword>
<feature type="transmembrane region" description="Helical" evidence="2">
    <location>
        <begin position="158"/>
        <end position="179"/>
    </location>
</feature>
<feature type="region of interest" description="Disordered" evidence="1">
    <location>
        <begin position="330"/>
        <end position="351"/>
    </location>
</feature>
<keyword evidence="4" id="KW-1185">Reference proteome</keyword>
<dbReference type="EMBL" id="JBANRG010000044">
    <property type="protein sequence ID" value="KAK7446284.1"/>
    <property type="molecule type" value="Genomic_DNA"/>
</dbReference>
<feature type="transmembrane region" description="Helical" evidence="2">
    <location>
        <begin position="12"/>
        <end position="35"/>
    </location>
</feature>
<comment type="caution">
    <text evidence="3">The sequence shown here is derived from an EMBL/GenBank/DDBJ whole genome shotgun (WGS) entry which is preliminary data.</text>
</comment>
<feature type="transmembrane region" description="Helical" evidence="2">
    <location>
        <begin position="186"/>
        <end position="207"/>
    </location>
</feature>
<keyword evidence="2" id="KW-0472">Membrane</keyword>
<evidence type="ECO:0000256" key="1">
    <source>
        <dbReference type="SAM" id="MobiDB-lite"/>
    </source>
</evidence>
<feature type="transmembrane region" description="Helical" evidence="2">
    <location>
        <begin position="117"/>
        <end position="138"/>
    </location>
</feature>
<feature type="transmembrane region" description="Helical" evidence="2">
    <location>
        <begin position="86"/>
        <end position="105"/>
    </location>
</feature>
<protein>
    <submittedName>
        <fullName evidence="3">Uncharacterized protein</fullName>
    </submittedName>
</protein>
<proteinExistence type="predicted"/>
<evidence type="ECO:0000313" key="4">
    <source>
        <dbReference type="Proteomes" id="UP001498398"/>
    </source>
</evidence>
<dbReference type="Proteomes" id="UP001498398">
    <property type="component" value="Unassembled WGS sequence"/>
</dbReference>
<feature type="transmembrane region" description="Helical" evidence="2">
    <location>
        <begin position="47"/>
        <end position="66"/>
    </location>
</feature>
<evidence type="ECO:0000313" key="3">
    <source>
        <dbReference type="EMBL" id="KAK7446284.1"/>
    </source>
</evidence>
<dbReference type="PANTHER" id="PTHR40465">
    <property type="entry name" value="CHROMOSOME 1, WHOLE GENOME SHOTGUN SEQUENCE"/>
    <property type="match status" value="1"/>
</dbReference>
<dbReference type="PANTHER" id="PTHR40465:SF1">
    <property type="entry name" value="DUF6534 DOMAIN-CONTAINING PROTEIN"/>
    <property type="match status" value="1"/>
</dbReference>
<name>A0ABR1J2J8_9AGAR</name>
<accession>A0ABR1J2J8</accession>
<keyword evidence="2" id="KW-1133">Transmembrane helix</keyword>
<evidence type="ECO:0000256" key="2">
    <source>
        <dbReference type="SAM" id="Phobius"/>
    </source>
</evidence>
<reference evidence="3 4" key="1">
    <citation type="submission" date="2024-01" db="EMBL/GenBank/DDBJ databases">
        <title>A draft genome for the cacao thread blight pathogen Marasmiellus scandens.</title>
        <authorList>
            <person name="Baruah I.K."/>
            <person name="Leung J."/>
            <person name="Bukari Y."/>
            <person name="Amoako-Attah I."/>
            <person name="Meinhardt L.W."/>
            <person name="Bailey B.A."/>
            <person name="Cohen S.P."/>
        </authorList>
    </citation>
    <scope>NUCLEOTIDE SEQUENCE [LARGE SCALE GENOMIC DNA]</scope>
    <source>
        <strain evidence="3 4">GH-19</strain>
    </source>
</reference>
<gene>
    <name evidence="3" type="ORF">VKT23_014489</name>
</gene>
<organism evidence="3 4">
    <name type="scientific">Marasmiellus scandens</name>
    <dbReference type="NCBI Taxonomy" id="2682957"/>
    <lineage>
        <taxon>Eukaryota</taxon>
        <taxon>Fungi</taxon>
        <taxon>Dikarya</taxon>
        <taxon>Basidiomycota</taxon>
        <taxon>Agaricomycotina</taxon>
        <taxon>Agaricomycetes</taxon>
        <taxon>Agaricomycetidae</taxon>
        <taxon>Agaricales</taxon>
        <taxon>Marasmiineae</taxon>
        <taxon>Omphalotaceae</taxon>
        <taxon>Marasmiellus</taxon>
    </lineage>
</organism>